<feature type="chain" id="PRO_5007152050" evidence="1">
    <location>
        <begin position="23"/>
        <end position="108"/>
    </location>
</feature>
<geneLocation type="mitochondrion" evidence="2"/>
<reference evidence="2" key="1">
    <citation type="journal article" date="2015" name="Genome Biol. Evol.">
        <title>Organellar Genomes of White Spruce (Picea glauca): Assembly and Annotation.</title>
        <authorList>
            <person name="Jackman S.D."/>
            <person name="Warren R.L."/>
            <person name="Gibb E.A."/>
            <person name="Vandervalk B.P."/>
            <person name="Mohamadi H."/>
            <person name="Chu J."/>
            <person name="Raymond A."/>
            <person name="Pleasance S."/>
            <person name="Coope R."/>
            <person name="Wildung M.R."/>
            <person name="Ritland C.E."/>
            <person name="Bousquet J."/>
            <person name="Jones S.J."/>
            <person name="Bohlmann J."/>
            <person name="Birol I."/>
        </authorList>
    </citation>
    <scope>NUCLEOTIDE SEQUENCE [LARGE SCALE GENOMIC DNA]</scope>
    <source>
        <tissue evidence="2">Flushing bud</tissue>
    </source>
</reference>
<accession>A0A117NHY6</accession>
<name>A0A117NHY6_PICGL</name>
<dbReference type="AlphaFoldDB" id="A0A117NHY6"/>
<keyword evidence="2" id="KW-0496">Mitochondrion</keyword>
<protein>
    <submittedName>
        <fullName evidence="2">Uncharacterized protein</fullName>
    </submittedName>
</protein>
<feature type="signal peptide" evidence="1">
    <location>
        <begin position="1"/>
        <end position="22"/>
    </location>
</feature>
<keyword evidence="1" id="KW-0732">Signal</keyword>
<dbReference type="EMBL" id="LKAM01000003">
    <property type="protein sequence ID" value="KUM49128.1"/>
    <property type="molecule type" value="Genomic_DNA"/>
</dbReference>
<proteinExistence type="predicted"/>
<comment type="caution">
    <text evidence="2">The sequence shown here is derived from an EMBL/GenBank/DDBJ whole genome shotgun (WGS) entry which is preliminary data.</text>
</comment>
<gene>
    <name evidence="2" type="ORF">ABT39_MTgene3677</name>
</gene>
<evidence type="ECO:0000256" key="1">
    <source>
        <dbReference type="SAM" id="SignalP"/>
    </source>
</evidence>
<organism evidence="2">
    <name type="scientific">Picea glauca</name>
    <name type="common">White spruce</name>
    <name type="synonym">Pinus glauca</name>
    <dbReference type="NCBI Taxonomy" id="3330"/>
    <lineage>
        <taxon>Eukaryota</taxon>
        <taxon>Viridiplantae</taxon>
        <taxon>Streptophyta</taxon>
        <taxon>Embryophyta</taxon>
        <taxon>Tracheophyta</taxon>
        <taxon>Spermatophyta</taxon>
        <taxon>Pinopsida</taxon>
        <taxon>Pinidae</taxon>
        <taxon>Conifers I</taxon>
        <taxon>Pinales</taxon>
        <taxon>Pinaceae</taxon>
        <taxon>Picea</taxon>
    </lineage>
</organism>
<evidence type="ECO:0000313" key="2">
    <source>
        <dbReference type="EMBL" id="KUM49128.1"/>
    </source>
</evidence>
<sequence length="108" mass="11282">MGYSSNLLDCGLLVSLSYLCSSFLHESGLASLDGKAAPSLPLLFLPSLLGGLLQAEKGPSFPTVSSSPPLLNNQSKMGYTSSKYLGSNYTGCSPLLPTFCGETCEPLK</sequence>